<dbReference type="GO" id="GO:0008081">
    <property type="term" value="F:phosphoric diester hydrolase activity"/>
    <property type="evidence" value="ECO:0007669"/>
    <property type="project" value="InterPro"/>
</dbReference>
<proteinExistence type="predicted"/>
<name>A0A8J6YY26_9RHOB</name>
<feature type="domain" description="GP-PDE" evidence="1">
    <location>
        <begin position="2"/>
        <end position="240"/>
    </location>
</feature>
<dbReference type="PANTHER" id="PTHR46211:SF14">
    <property type="entry name" value="GLYCEROPHOSPHODIESTER PHOSPHODIESTERASE"/>
    <property type="match status" value="1"/>
</dbReference>
<dbReference type="SUPFAM" id="SSF51695">
    <property type="entry name" value="PLC-like phosphodiesterases"/>
    <property type="match status" value="1"/>
</dbReference>
<accession>A0A8J6YY26</accession>
<evidence type="ECO:0000313" key="3">
    <source>
        <dbReference type="Proteomes" id="UP000609121"/>
    </source>
</evidence>
<evidence type="ECO:0000313" key="2">
    <source>
        <dbReference type="EMBL" id="MBE3640022.1"/>
    </source>
</evidence>
<organism evidence="2 3">
    <name type="scientific">Mangrovicoccus algicola</name>
    <dbReference type="NCBI Taxonomy" id="2771008"/>
    <lineage>
        <taxon>Bacteria</taxon>
        <taxon>Pseudomonadati</taxon>
        <taxon>Pseudomonadota</taxon>
        <taxon>Alphaproteobacteria</taxon>
        <taxon>Rhodobacterales</taxon>
        <taxon>Paracoccaceae</taxon>
        <taxon>Mangrovicoccus</taxon>
    </lineage>
</organism>
<sequence length="249" mass="26647">MTRIASHRGGTLDFGDSTPAAFRATAALALEEVEFDLHPSADGAIIVHHDATLDRSTDRSGAIAGMSLAEIRGARLDHGAGAPPPTLQELCAIFRDSPVGFRCEFKPGADGRPYPGFVPRVLEALAREGMLARTVFSSFQIETQDELARLSDRPRLWLVSPPVLRQLGEAAVIETALAHGIPEIGVMIDCADAGLQARARAAGLEFGCYAAHDTARIDRALALGVKVFTTDRPLLAIARREAFLQERGA</sequence>
<evidence type="ECO:0000259" key="1">
    <source>
        <dbReference type="PROSITE" id="PS51704"/>
    </source>
</evidence>
<dbReference type="Gene3D" id="3.20.20.190">
    <property type="entry name" value="Phosphatidylinositol (PI) phosphodiesterase"/>
    <property type="match status" value="1"/>
</dbReference>
<protein>
    <submittedName>
        <fullName evidence="2">Glycerophosphodiester phosphodiesterase</fullName>
    </submittedName>
</protein>
<dbReference type="GO" id="GO:0006629">
    <property type="term" value="P:lipid metabolic process"/>
    <property type="evidence" value="ECO:0007669"/>
    <property type="project" value="InterPro"/>
</dbReference>
<keyword evidence="3" id="KW-1185">Reference proteome</keyword>
<dbReference type="PROSITE" id="PS51704">
    <property type="entry name" value="GP_PDE"/>
    <property type="match status" value="1"/>
</dbReference>
<gene>
    <name evidence="2" type="ORF">ICN82_17600</name>
</gene>
<dbReference type="EMBL" id="JACVXA010000068">
    <property type="protein sequence ID" value="MBE3640022.1"/>
    <property type="molecule type" value="Genomic_DNA"/>
</dbReference>
<reference evidence="2" key="1">
    <citation type="submission" date="2020-09" db="EMBL/GenBank/DDBJ databases">
        <title>A novel bacterium of genus Mangrovicoccus, isolated from South China Sea.</title>
        <authorList>
            <person name="Huang H."/>
            <person name="Mo K."/>
            <person name="Hu Y."/>
        </authorList>
    </citation>
    <scope>NUCLEOTIDE SEQUENCE</scope>
    <source>
        <strain evidence="2">HB182678</strain>
    </source>
</reference>
<dbReference type="Proteomes" id="UP000609121">
    <property type="component" value="Unassembled WGS sequence"/>
</dbReference>
<dbReference type="InterPro" id="IPR017946">
    <property type="entry name" value="PLC-like_Pdiesterase_TIM-brl"/>
</dbReference>
<dbReference type="PANTHER" id="PTHR46211">
    <property type="entry name" value="GLYCEROPHOSPHORYL DIESTER PHOSPHODIESTERASE"/>
    <property type="match status" value="1"/>
</dbReference>
<dbReference type="InterPro" id="IPR030395">
    <property type="entry name" value="GP_PDE_dom"/>
</dbReference>
<dbReference type="Pfam" id="PF03009">
    <property type="entry name" value="GDPD"/>
    <property type="match status" value="1"/>
</dbReference>
<comment type="caution">
    <text evidence="2">The sequence shown here is derived from an EMBL/GenBank/DDBJ whole genome shotgun (WGS) entry which is preliminary data.</text>
</comment>
<dbReference type="AlphaFoldDB" id="A0A8J6YY26"/>